<dbReference type="EMBL" id="VIEB01000069">
    <property type="protein sequence ID" value="TQE08607.1"/>
    <property type="molecule type" value="Genomic_DNA"/>
</dbReference>
<proteinExistence type="predicted"/>
<evidence type="ECO:0000313" key="1">
    <source>
        <dbReference type="EMBL" id="TQE08607.1"/>
    </source>
</evidence>
<comment type="caution">
    <text evidence="1">The sequence shown here is derived from an EMBL/GenBank/DDBJ whole genome shotgun (WGS) entry which is preliminary data.</text>
</comment>
<accession>A0A540NC39</accession>
<reference evidence="1 2" key="1">
    <citation type="journal article" date="2019" name="G3 (Bethesda)">
        <title>Sequencing of a Wild Apple (Malus baccata) Genome Unravels the Differences Between Cultivated and Wild Apple Species Regarding Disease Resistance and Cold Tolerance.</title>
        <authorList>
            <person name="Chen X."/>
        </authorList>
    </citation>
    <scope>NUCLEOTIDE SEQUENCE [LARGE SCALE GENOMIC DNA]</scope>
    <source>
        <strain evidence="2">cv. Shandingzi</strain>
        <tissue evidence="1">Leaves</tissue>
    </source>
</reference>
<name>A0A540NC39_MALBA</name>
<dbReference type="PANTHER" id="PTHR36704">
    <property type="entry name" value="PROTEIN, PUTATIVE-RELATED"/>
    <property type="match status" value="1"/>
</dbReference>
<sequence length="169" mass="19230">MSFLAGRLARKEGAYFLQESKQEVGRLVSQRKKLPSLPSKASTTTTEHELQADMLPEVLRHSLPSKIFHQYSETTSSPDMTSKWVLESDSKNGHFVSTEALNLMRAYLSLPQVIFGPKRFWGWGIGLVVGVGIKEGLVQRRMRENEGNGWVYEEDGWREGKGWRMREGS</sequence>
<organism evidence="1 2">
    <name type="scientific">Malus baccata</name>
    <name type="common">Siberian crab apple</name>
    <name type="synonym">Pyrus baccata</name>
    <dbReference type="NCBI Taxonomy" id="106549"/>
    <lineage>
        <taxon>Eukaryota</taxon>
        <taxon>Viridiplantae</taxon>
        <taxon>Streptophyta</taxon>
        <taxon>Embryophyta</taxon>
        <taxon>Tracheophyta</taxon>
        <taxon>Spermatophyta</taxon>
        <taxon>Magnoliopsida</taxon>
        <taxon>eudicotyledons</taxon>
        <taxon>Gunneridae</taxon>
        <taxon>Pentapetalae</taxon>
        <taxon>rosids</taxon>
        <taxon>fabids</taxon>
        <taxon>Rosales</taxon>
        <taxon>Rosaceae</taxon>
        <taxon>Amygdaloideae</taxon>
        <taxon>Maleae</taxon>
        <taxon>Malus</taxon>
    </lineage>
</organism>
<gene>
    <name evidence="1" type="ORF">C1H46_005783</name>
</gene>
<protein>
    <submittedName>
        <fullName evidence="1">Uncharacterized protein</fullName>
    </submittedName>
</protein>
<dbReference type="PANTHER" id="PTHR36704:SF1">
    <property type="entry name" value="OS06G0239700 PROTEIN"/>
    <property type="match status" value="1"/>
</dbReference>
<dbReference type="STRING" id="106549.A0A540NC39"/>
<keyword evidence="2" id="KW-1185">Reference proteome</keyword>
<dbReference type="Proteomes" id="UP000315295">
    <property type="component" value="Unassembled WGS sequence"/>
</dbReference>
<evidence type="ECO:0000313" key="2">
    <source>
        <dbReference type="Proteomes" id="UP000315295"/>
    </source>
</evidence>
<dbReference type="AlphaFoldDB" id="A0A540NC39"/>